<keyword evidence="1" id="KW-0732">Signal</keyword>
<accession>A0ABT9BPT0</accession>
<organism evidence="2 3">
    <name type="scientific">Antiquaquibacter soli</name>
    <dbReference type="NCBI Taxonomy" id="3064523"/>
    <lineage>
        <taxon>Bacteria</taxon>
        <taxon>Bacillati</taxon>
        <taxon>Actinomycetota</taxon>
        <taxon>Actinomycetes</taxon>
        <taxon>Micrococcales</taxon>
        <taxon>Microbacteriaceae</taxon>
        <taxon>Antiquaquibacter</taxon>
    </lineage>
</organism>
<dbReference type="PROSITE" id="PS51257">
    <property type="entry name" value="PROKAR_LIPOPROTEIN"/>
    <property type="match status" value="1"/>
</dbReference>
<name>A0ABT9BPT0_9MICO</name>
<keyword evidence="3" id="KW-1185">Reference proteome</keyword>
<evidence type="ECO:0000313" key="2">
    <source>
        <dbReference type="EMBL" id="MDO7883009.1"/>
    </source>
</evidence>
<protein>
    <submittedName>
        <fullName evidence="2">Uncharacterized protein</fullName>
    </submittedName>
</protein>
<dbReference type="Proteomes" id="UP001241072">
    <property type="component" value="Unassembled WGS sequence"/>
</dbReference>
<evidence type="ECO:0000256" key="1">
    <source>
        <dbReference type="SAM" id="SignalP"/>
    </source>
</evidence>
<gene>
    <name evidence="2" type="ORF">Q5716_12295</name>
</gene>
<dbReference type="EMBL" id="JAUQUB010000003">
    <property type="protein sequence ID" value="MDO7883009.1"/>
    <property type="molecule type" value="Genomic_DNA"/>
</dbReference>
<dbReference type="RefSeq" id="WP_305003439.1">
    <property type="nucleotide sequence ID" value="NZ_JAUQUB010000003.1"/>
</dbReference>
<comment type="caution">
    <text evidence="2">The sequence shown here is derived from an EMBL/GenBank/DDBJ whole genome shotgun (WGS) entry which is preliminary data.</text>
</comment>
<feature type="chain" id="PRO_5046744852" evidence="1">
    <location>
        <begin position="23"/>
        <end position="545"/>
    </location>
</feature>
<sequence length="545" mass="57014">MIVRRVVAAALAALLTATALTACLPGDSSRVVVGGEGFIARIAGVTVSGPAGVAPEGTEVRLEAIDAPLPGDVSSFAAATGTAVSLTLDGGKLQPAEPLEVEFSVPESDDPVFVLGEDASTGTGTAFVDSQWDAERGVVTATVDHLSWFSPVAVDEKKFSDTVADWIEQSAGVNTARPDCVGADEELTFSSIPDNIVWPCATEQGDSVEFSLQSNSGLVWEVLTEPQADYEPLTALTLSGIATIELAKTVAAGLQGDTVLLPLETVKGSFELGEAPYTIALQVEPGLSQVTTLLFGLSMMFPSKWLDLISKAECLVDVVKSATSSPSGETWRTVWGCAASILTGAGGALLSILTTGPGLFATQMDGLSRELSQTNTVQFTLGYSDPTQLDDKPAGASWLYELPQEIVADPAEEVAAPVPVGDGTVVFQHSSSVWVGCEGKAHKIIFYLDGDYTELSFGLGLQAHAPEGMTADIEMRAVAEEDSRLVLPENYSGEIGRWSITRGQPLERQTVDVTGVWSVSVSAITSTPCGSADIGYAALLDAYVR</sequence>
<proteinExistence type="predicted"/>
<evidence type="ECO:0000313" key="3">
    <source>
        <dbReference type="Proteomes" id="UP001241072"/>
    </source>
</evidence>
<feature type="signal peptide" evidence="1">
    <location>
        <begin position="1"/>
        <end position="22"/>
    </location>
</feature>
<reference evidence="2 3" key="1">
    <citation type="submission" date="2023-07" db="EMBL/GenBank/DDBJ databases">
        <title>Protaetiibacter sp. nov WY-16 isolated from soil.</title>
        <authorList>
            <person name="Liu B."/>
            <person name="Wan Y."/>
        </authorList>
    </citation>
    <scope>NUCLEOTIDE SEQUENCE [LARGE SCALE GENOMIC DNA]</scope>
    <source>
        <strain evidence="2 3">WY-16</strain>
    </source>
</reference>